<dbReference type="CDD" id="cd04859">
    <property type="entry name" value="Prim_Pol"/>
    <property type="match status" value="1"/>
</dbReference>
<protein>
    <submittedName>
        <fullName evidence="2">Bifunctional DNA primase/polymerase</fullName>
    </submittedName>
</protein>
<dbReference type="SMART" id="SM00943">
    <property type="entry name" value="Prim-Pol"/>
    <property type="match status" value="1"/>
</dbReference>
<name>A0A5C5RCS2_9ACTN</name>
<accession>A0A5C5RCS2</accession>
<dbReference type="EMBL" id="VIGW01000002">
    <property type="protein sequence ID" value="TWS20636.1"/>
    <property type="molecule type" value="Genomic_DNA"/>
</dbReference>
<dbReference type="Proteomes" id="UP000317291">
    <property type="component" value="Unassembled WGS sequence"/>
</dbReference>
<evidence type="ECO:0000259" key="1">
    <source>
        <dbReference type="SMART" id="SM00943"/>
    </source>
</evidence>
<dbReference type="InterPro" id="IPR015330">
    <property type="entry name" value="DNA_primase/pol_bifunc_N"/>
</dbReference>
<evidence type="ECO:0000313" key="2">
    <source>
        <dbReference type="EMBL" id="TWS20636.1"/>
    </source>
</evidence>
<gene>
    <name evidence="2" type="ORF">FK529_04650</name>
</gene>
<keyword evidence="3" id="KW-1185">Reference proteome</keyword>
<comment type="caution">
    <text evidence="2">The sequence shown here is derived from an EMBL/GenBank/DDBJ whole genome shotgun (WGS) entry which is preliminary data.</text>
</comment>
<sequence length="298" mass="32204">MTTEDPSWWARHYGKHEIEVFRCKPGSKVPAGGRGHLDATTDDEQIQRWWPAGADWNIGGRPPADIVVLDIDTVEGHGVDGMANLLDLAAGRPIPWHSVTAMSPTGSLHLWVEHPGPYRGRLCDGVDIKGHGGYVVLPPSVHPNGGRYAWISSPEAYIEQPAEWLADAIRPQQRIPVARPLSRPRALLPPLLRGSSIADEFTANTTWAEILGPHGWRLARGTGDDDGSVWLHPAATSACSATVRNGCLFVYSTNTPFEVTEHGDTHGYTRFRAHAVLDHAGDLAAAARAARTGRAGAA</sequence>
<organism evidence="2 3">
    <name type="scientific">Tsukamurella asaccharolytica</name>
    <dbReference type="NCBI Taxonomy" id="2592067"/>
    <lineage>
        <taxon>Bacteria</taxon>
        <taxon>Bacillati</taxon>
        <taxon>Actinomycetota</taxon>
        <taxon>Actinomycetes</taxon>
        <taxon>Mycobacteriales</taxon>
        <taxon>Tsukamurellaceae</taxon>
        <taxon>Tsukamurella</taxon>
    </lineage>
</organism>
<dbReference type="AlphaFoldDB" id="A0A5C5RCS2"/>
<reference evidence="2 3" key="1">
    <citation type="submission" date="2019-06" db="EMBL/GenBank/DDBJ databases">
        <title>Tsukamurella conjunctivitidis sp. nov., Tsukamurella assacharolytica sp. nov. and Tsukamurella sputae sp. nov. isolated from patients with conjunctivitis, bacteraemia (lymphoma) and respiratory infection (sputum) in Hong Kong.</title>
        <authorList>
            <person name="Teng J.L.L."/>
            <person name="Lee H.H."/>
            <person name="Fong J.Y.H."/>
            <person name="Fok K.M.N."/>
            <person name="Lau S.K.P."/>
            <person name="Woo P.C.Y."/>
        </authorList>
    </citation>
    <scope>NUCLEOTIDE SEQUENCE [LARGE SCALE GENOMIC DNA]</scope>
    <source>
        <strain evidence="2 3">HKU71</strain>
    </source>
</reference>
<dbReference type="Pfam" id="PF09250">
    <property type="entry name" value="Prim-Pol"/>
    <property type="match status" value="1"/>
</dbReference>
<dbReference type="RefSeq" id="WP_146559856.1">
    <property type="nucleotide sequence ID" value="NZ_VIGW01000002.1"/>
</dbReference>
<dbReference type="SUPFAM" id="SSF56747">
    <property type="entry name" value="Prim-pol domain"/>
    <property type="match status" value="1"/>
</dbReference>
<proteinExistence type="predicted"/>
<evidence type="ECO:0000313" key="3">
    <source>
        <dbReference type="Proteomes" id="UP000317291"/>
    </source>
</evidence>
<feature type="domain" description="DNA primase/polymerase bifunctional N-terminal" evidence="1">
    <location>
        <begin position="10"/>
        <end position="165"/>
    </location>
</feature>
<dbReference type="OrthoDB" id="3218228at2"/>